<dbReference type="GO" id="GO:0005518">
    <property type="term" value="F:collagen binding"/>
    <property type="evidence" value="ECO:0007669"/>
    <property type="project" value="InterPro"/>
</dbReference>
<dbReference type="Pfam" id="PF17961">
    <property type="entry name" value="Big_8"/>
    <property type="match status" value="1"/>
</dbReference>
<evidence type="ECO:0000256" key="1">
    <source>
        <dbReference type="ARBA" id="ARBA00004168"/>
    </source>
</evidence>
<dbReference type="Proteomes" id="UP000274391">
    <property type="component" value="Unassembled WGS sequence"/>
</dbReference>
<organism evidence="8 9">
    <name type="scientific">Gulosibacter macacae</name>
    <dbReference type="NCBI Taxonomy" id="2488791"/>
    <lineage>
        <taxon>Bacteria</taxon>
        <taxon>Bacillati</taxon>
        <taxon>Actinomycetota</taxon>
        <taxon>Actinomycetes</taxon>
        <taxon>Micrococcales</taxon>
        <taxon>Microbacteriaceae</taxon>
        <taxon>Gulosibacter</taxon>
    </lineage>
</organism>
<evidence type="ECO:0000256" key="6">
    <source>
        <dbReference type="SAM" id="SignalP"/>
    </source>
</evidence>
<dbReference type="InterPro" id="IPR041171">
    <property type="entry name" value="SDR_Ig"/>
</dbReference>
<dbReference type="EMBL" id="RQVS01000007">
    <property type="protein sequence ID" value="RRJ86815.1"/>
    <property type="molecule type" value="Genomic_DNA"/>
</dbReference>
<dbReference type="SUPFAM" id="SSF49401">
    <property type="entry name" value="Bacterial adhesins"/>
    <property type="match status" value="2"/>
</dbReference>
<sequence length="548" mass="57383">MRSAVPVSDQPISDRSTNLGRRMGAAPVTLLLALASLLGLSAQSAAAAEVDIIVADSIKIEKSSGDSTTPITQWENVKITYGFDTTGKTVAPGDTFALKLPSVFNPTQLSWPVYHTDGTHILDCATTDANGATITCTFTDDILNADGSNKYDFLTGEIWATAQVVAKTDTGSVTFGTTVGDVDVPLPGGAVQPAAPGQPSDIVKWGWFTNASRNEIVWQIFIPGDKVALDNPILVVDEMGSGQTLSTTRPMTLRVLTDRANDIWQDVPGAITLVPDSAVPGKFEVRIDQTKLNANDLYVLRYYTGTVAPTIGQTYTNKATVNGVAREQQVTRFENGGGKVDGPGFGGFGVLKQAIAGEAADLVPADMTFDVVASYTLNGQPVETTIAVTPNGEAGELRGLPVGTVVTLTEPQLPMIDGVLWGTPEFSAPVDPDNLVEISGDGKSATVTIGDQKFVYLQLVNTADKVPVPSIKIVKKDVDGNDADTTDEAVDLTAKQGEVGLDFTITNDGTEPLVNVVVSDAVTAGDATVTGLTCDFSALGGPATGTTW</sequence>
<evidence type="ECO:0000256" key="3">
    <source>
        <dbReference type="ARBA" id="ARBA00022525"/>
    </source>
</evidence>
<accession>A0A3P3VVJ3</accession>
<comment type="caution">
    <text evidence="8">The sequence shown here is derived from an EMBL/GenBank/DDBJ whole genome shotgun (WGS) entry which is preliminary data.</text>
</comment>
<evidence type="ECO:0000256" key="4">
    <source>
        <dbReference type="ARBA" id="ARBA00022729"/>
    </source>
</evidence>
<dbReference type="InterPro" id="IPR008456">
    <property type="entry name" value="Collagen-bd_dom"/>
</dbReference>
<dbReference type="Pfam" id="PF19407">
    <property type="entry name" value="DUF5979"/>
    <property type="match status" value="1"/>
</dbReference>
<keyword evidence="5" id="KW-0572">Peptidoglycan-anchor</keyword>
<keyword evidence="4 6" id="KW-0732">Signal</keyword>
<feature type="domain" description="Ig-like" evidence="7">
    <location>
        <begin position="512"/>
        <end position="548"/>
    </location>
</feature>
<keyword evidence="3" id="KW-0964">Secreted</keyword>
<dbReference type="PROSITE" id="PS50835">
    <property type="entry name" value="IG_LIKE"/>
    <property type="match status" value="1"/>
</dbReference>
<dbReference type="Gene3D" id="2.60.40.740">
    <property type="match status" value="1"/>
</dbReference>
<dbReference type="Pfam" id="PF05737">
    <property type="entry name" value="Collagen_bind"/>
    <property type="match status" value="1"/>
</dbReference>
<dbReference type="AlphaFoldDB" id="A0A3P3VVJ3"/>
<dbReference type="InterPro" id="IPR007110">
    <property type="entry name" value="Ig-like_dom"/>
</dbReference>
<gene>
    <name evidence="8" type="ORF">EG850_07285</name>
</gene>
<evidence type="ECO:0000313" key="8">
    <source>
        <dbReference type="EMBL" id="RRJ86815.1"/>
    </source>
</evidence>
<keyword evidence="9" id="KW-1185">Reference proteome</keyword>
<feature type="chain" id="PRO_5018320308" description="Ig-like domain-containing protein" evidence="6">
    <location>
        <begin position="48"/>
        <end position="548"/>
    </location>
</feature>
<dbReference type="OrthoDB" id="5142801at2"/>
<dbReference type="InterPro" id="IPR011252">
    <property type="entry name" value="Fibrogen-bd_dom1"/>
</dbReference>
<dbReference type="InterPro" id="IPR046022">
    <property type="entry name" value="DUF5979"/>
</dbReference>
<name>A0A3P3VVJ3_9MICO</name>
<dbReference type="GO" id="GO:0007155">
    <property type="term" value="P:cell adhesion"/>
    <property type="evidence" value="ECO:0007669"/>
    <property type="project" value="InterPro"/>
</dbReference>
<evidence type="ECO:0000313" key="9">
    <source>
        <dbReference type="Proteomes" id="UP000274391"/>
    </source>
</evidence>
<keyword evidence="2" id="KW-0134">Cell wall</keyword>
<evidence type="ECO:0000259" key="7">
    <source>
        <dbReference type="PROSITE" id="PS50835"/>
    </source>
</evidence>
<comment type="subcellular location">
    <subcellularLocation>
        <location evidence="1">Secreted</location>
        <location evidence="1">Cell wall</location>
        <topology evidence="1">Peptidoglycan-anchor</topology>
    </subcellularLocation>
</comment>
<proteinExistence type="predicted"/>
<protein>
    <recommendedName>
        <fullName evidence="7">Ig-like domain-containing protein</fullName>
    </recommendedName>
</protein>
<reference evidence="8 9" key="1">
    <citation type="submission" date="2018-11" db="EMBL/GenBank/DDBJ databases">
        <title>YIM 102482-1 draft genome.</title>
        <authorList>
            <person name="Li G."/>
            <person name="Jiang Y."/>
        </authorList>
    </citation>
    <scope>NUCLEOTIDE SEQUENCE [LARGE SCALE GENOMIC DNA]</scope>
    <source>
        <strain evidence="8 9">YIM 102482-1</strain>
    </source>
</reference>
<evidence type="ECO:0000256" key="2">
    <source>
        <dbReference type="ARBA" id="ARBA00022512"/>
    </source>
</evidence>
<feature type="signal peptide" evidence="6">
    <location>
        <begin position="1"/>
        <end position="47"/>
    </location>
</feature>
<evidence type="ECO:0000256" key="5">
    <source>
        <dbReference type="ARBA" id="ARBA00023088"/>
    </source>
</evidence>
<dbReference type="Gene3D" id="2.60.40.1280">
    <property type="match status" value="1"/>
</dbReference>
<dbReference type="InterPro" id="IPR008966">
    <property type="entry name" value="Adhesion_dom_sf"/>
</dbReference>